<protein>
    <recommendedName>
        <fullName evidence="1">TtsA-like Glycoside hydrolase family 108 domain-containing protein</fullName>
    </recommendedName>
</protein>
<dbReference type="CDD" id="cd13926">
    <property type="entry name" value="N-acetylmuramidase_GH108"/>
    <property type="match status" value="1"/>
</dbReference>
<dbReference type="InterPro" id="IPR023346">
    <property type="entry name" value="Lysozyme-like_dom_sf"/>
</dbReference>
<organism evidence="2 3">
    <name type="scientific">Paraburkholderia saeva</name>
    <dbReference type="NCBI Taxonomy" id="2777537"/>
    <lineage>
        <taxon>Bacteria</taxon>
        <taxon>Pseudomonadati</taxon>
        <taxon>Pseudomonadota</taxon>
        <taxon>Betaproteobacteria</taxon>
        <taxon>Burkholderiales</taxon>
        <taxon>Burkholderiaceae</taxon>
        <taxon>Paraburkholderia</taxon>
    </lineage>
</organism>
<comment type="caution">
    <text evidence="2">The sequence shown here is derived from an EMBL/GenBank/DDBJ whole genome shotgun (WGS) entry which is preliminary data.</text>
</comment>
<proteinExistence type="predicted"/>
<evidence type="ECO:0000313" key="2">
    <source>
        <dbReference type="EMBL" id="CAG4900890.1"/>
    </source>
</evidence>
<evidence type="ECO:0000313" key="3">
    <source>
        <dbReference type="Proteomes" id="UP000789704"/>
    </source>
</evidence>
<name>A0A9N8RY03_9BURK</name>
<dbReference type="AlphaFoldDB" id="A0A9N8RY03"/>
<dbReference type="RefSeq" id="WP_228877722.1">
    <property type="nucleotide sequence ID" value="NZ_CAJQZC010000005.1"/>
</dbReference>
<accession>A0A9N8RY03</accession>
<dbReference type="Proteomes" id="UP000789704">
    <property type="component" value="Unassembled WGS sequence"/>
</dbReference>
<feature type="domain" description="TtsA-like Glycoside hydrolase family 108" evidence="1">
    <location>
        <begin position="9"/>
        <end position="88"/>
    </location>
</feature>
<dbReference type="InterPro" id="IPR008565">
    <property type="entry name" value="TtsA-like_GH18_dom"/>
</dbReference>
<gene>
    <name evidence="2" type="ORF">LMG31841_02929</name>
</gene>
<reference evidence="2" key="1">
    <citation type="submission" date="2021-04" db="EMBL/GenBank/DDBJ databases">
        <authorList>
            <person name="Vanwijnsberghe S."/>
        </authorList>
    </citation>
    <scope>NUCLEOTIDE SEQUENCE</scope>
    <source>
        <strain evidence="2">LMG 31841</strain>
    </source>
</reference>
<evidence type="ECO:0000259" key="1">
    <source>
        <dbReference type="Pfam" id="PF05838"/>
    </source>
</evidence>
<sequence>MSNFDDAFTALIGNEGGYSDNPADPGGETMWGITARVAHGWGFTGDMKDLSLDTAKAIAKKFYWDPYQCDQFDPRIGFQIFDAAYNGGHPAQWLQQAAGVTADGVIGSITIAAVRAADPLKIIMRFDAYRLQYLGNLPTWPTFGHGWANRIANNLIRGAS</sequence>
<dbReference type="SUPFAM" id="SSF53955">
    <property type="entry name" value="Lysozyme-like"/>
    <property type="match status" value="1"/>
</dbReference>
<dbReference type="EMBL" id="CAJQZC010000005">
    <property type="protein sequence ID" value="CAG4900890.1"/>
    <property type="molecule type" value="Genomic_DNA"/>
</dbReference>
<dbReference type="Gene3D" id="1.20.141.10">
    <property type="entry name" value="Chitosanase, subunit A, domain 1"/>
    <property type="match status" value="1"/>
</dbReference>
<keyword evidence="3" id="KW-1185">Reference proteome</keyword>
<dbReference type="Pfam" id="PF05838">
    <property type="entry name" value="Glyco_hydro_108"/>
    <property type="match status" value="1"/>
</dbReference>